<evidence type="ECO:0000259" key="5">
    <source>
        <dbReference type="Pfam" id="PF17764"/>
    </source>
</evidence>
<feature type="region of interest" description="Disordered" evidence="4">
    <location>
        <begin position="620"/>
        <end position="646"/>
    </location>
</feature>
<accession>A0ABT2HV31</accession>
<proteinExistence type="predicted"/>
<dbReference type="PANTHER" id="PTHR30580">
    <property type="entry name" value="PRIMOSOMAL PROTEIN N"/>
    <property type="match status" value="1"/>
</dbReference>
<dbReference type="Proteomes" id="UP001525379">
    <property type="component" value="Unassembled WGS sequence"/>
</dbReference>
<evidence type="ECO:0000256" key="1">
    <source>
        <dbReference type="ARBA" id="ARBA00022741"/>
    </source>
</evidence>
<dbReference type="InterPro" id="IPR042115">
    <property type="entry name" value="PriA_3primeBD_sf"/>
</dbReference>
<protein>
    <submittedName>
        <fullName evidence="6">Primosomal protein N</fullName>
    </submittedName>
</protein>
<dbReference type="Gene3D" id="3.40.50.300">
    <property type="entry name" value="P-loop containing nucleotide triphosphate hydrolases"/>
    <property type="match status" value="1"/>
</dbReference>
<gene>
    <name evidence="6" type="ORF">M3D15_01315</name>
</gene>
<keyword evidence="3" id="KW-0238">DNA-binding</keyword>
<dbReference type="InterPro" id="IPR027417">
    <property type="entry name" value="P-loop_NTPase"/>
</dbReference>
<organism evidence="6 7">
    <name type="scientific">Pseudoclavibacter albus</name>
    <dbReference type="NCBI Taxonomy" id="272241"/>
    <lineage>
        <taxon>Bacteria</taxon>
        <taxon>Bacillati</taxon>
        <taxon>Actinomycetota</taxon>
        <taxon>Actinomycetes</taxon>
        <taxon>Micrococcales</taxon>
        <taxon>Microbacteriaceae</taxon>
        <taxon>Pseudoclavibacter</taxon>
    </lineage>
</organism>
<sequence length="646" mass="69767">MARVASVALLTPLPQLDRVLEYAIPEPLQASIAVGVRVRAPLRTGGRVVEGFVLALAEESSYEGKLAELVSVVSPVPVLTPEIAELAREVANRQAGTLNDVLRLAVPARSARFEAAWWEARCAGSAPETGGIRHAVDGDSDATEAVPRERAFRAAPHGVRSDGTPRALAAILDAALADLSHGESVIVAVPDFREVELALRYLSTRADERLVRRMDARLKPKERARHFLACLEGTPVIAIGTRSALYAPVTKLASIYIWDDDDDSFTEPLAPYAHTRDVALLRQQLTGCRLVFSSYVPSAAVVRLIDMGWLTAHDDRQVNLPRVVISEHVLGEDDRLQHARIPSYAWRRAREALSSSNVLMQVGRAGYAPALVCEGCGERVTCRSCGTFLGQPRKDALPRCRVCGRDYMRWSCLHCGSERARPSGSGVHRTVEELGRAFPGATLVVADGEHERVSVSGTGNLVVATRGTAPIAPSGYACVILLDTGSMLLREGLDVVLDALHGWAAAAALCADDGEVFVAGSEHPATIALRDHSELALVREELQARRALSFPPTVRVAEVHGTRAEVEHALERLGEQHELDILGPLTDEDGTSRALVRMSYANARTLVPAMKAELVRAATSRPAPLPGKRRAAGSTLRIRLDPPHAF</sequence>
<feature type="domain" description="Primosomal protein N' 3' DNA-binding" evidence="5">
    <location>
        <begin position="10"/>
        <end position="107"/>
    </location>
</feature>
<dbReference type="Pfam" id="PF17764">
    <property type="entry name" value="PriA_3primeBD"/>
    <property type="match status" value="1"/>
</dbReference>
<dbReference type="Gene3D" id="3.40.1440.60">
    <property type="entry name" value="PriA, 3(prime) DNA-binding domain"/>
    <property type="match status" value="1"/>
</dbReference>
<dbReference type="InterPro" id="IPR041222">
    <property type="entry name" value="PriA_3primeBD"/>
</dbReference>
<evidence type="ECO:0000256" key="4">
    <source>
        <dbReference type="SAM" id="MobiDB-lite"/>
    </source>
</evidence>
<evidence type="ECO:0000313" key="7">
    <source>
        <dbReference type="Proteomes" id="UP001525379"/>
    </source>
</evidence>
<reference evidence="6 7" key="1">
    <citation type="submission" date="2022-04" db="EMBL/GenBank/DDBJ databases">
        <title>Human microbiome associated bacterial genomes.</title>
        <authorList>
            <person name="Sandstrom S."/>
            <person name="Salamzade R."/>
            <person name="Kalan L.R."/>
        </authorList>
    </citation>
    <scope>NUCLEOTIDE SEQUENCE [LARGE SCALE GENOMIC DNA]</scope>
    <source>
        <strain evidence="7">p3-SID1799</strain>
    </source>
</reference>
<name>A0ABT2HV31_9MICO</name>
<evidence type="ECO:0000313" key="6">
    <source>
        <dbReference type="EMBL" id="MCT2041985.1"/>
    </source>
</evidence>
<keyword evidence="1" id="KW-0547">Nucleotide-binding</keyword>
<dbReference type="RefSeq" id="WP_260103689.1">
    <property type="nucleotide sequence ID" value="NZ_JALXSQ010000003.1"/>
</dbReference>
<comment type="caution">
    <text evidence="6">The sequence shown here is derived from an EMBL/GenBank/DDBJ whole genome shotgun (WGS) entry which is preliminary data.</text>
</comment>
<dbReference type="EMBL" id="JALXSQ010000003">
    <property type="protein sequence ID" value="MCT2041985.1"/>
    <property type="molecule type" value="Genomic_DNA"/>
</dbReference>
<dbReference type="PANTHER" id="PTHR30580:SF0">
    <property type="entry name" value="PRIMOSOMAL PROTEIN N"/>
    <property type="match status" value="1"/>
</dbReference>
<keyword evidence="7" id="KW-1185">Reference proteome</keyword>
<evidence type="ECO:0000256" key="2">
    <source>
        <dbReference type="ARBA" id="ARBA00022840"/>
    </source>
</evidence>
<evidence type="ECO:0000256" key="3">
    <source>
        <dbReference type="ARBA" id="ARBA00023125"/>
    </source>
</evidence>
<keyword evidence="2" id="KW-0067">ATP-binding</keyword>